<dbReference type="Gene3D" id="3.40.630.10">
    <property type="entry name" value="Zn peptidases"/>
    <property type="match status" value="1"/>
</dbReference>
<dbReference type="InterPro" id="IPR053974">
    <property type="entry name" value="ERMP1_1-A_TM"/>
</dbReference>
<evidence type="ECO:0000259" key="19">
    <source>
        <dbReference type="Pfam" id="PF22249"/>
    </source>
</evidence>
<dbReference type="AlphaFoldDB" id="A0A1B6JDY7"/>
<dbReference type="FunFam" id="3.40.630.10:FF:000008">
    <property type="entry name" value="Endoplasmic reticulum metallopeptidase 1"/>
    <property type="match status" value="1"/>
</dbReference>
<evidence type="ECO:0000256" key="5">
    <source>
        <dbReference type="ARBA" id="ARBA00022692"/>
    </source>
</evidence>
<comment type="subcellular location">
    <subcellularLocation>
        <location evidence="2">Endoplasmic reticulum membrane</location>
        <topology evidence="2">Multi-pass membrane protein</topology>
    </subcellularLocation>
</comment>
<feature type="domain" description="Endoplasmic reticulum metallopeptidase 1/1-A TM" evidence="19">
    <location>
        <begin position="423"/>
        <end position="633"/>
    </location>
</feature>
<accession>A0A1B6JDY7</accession>
<evidence type="ECO:0000256" key="11">
    <source>
        <dbReference type="ARBA" id="ARBA00023049"/>
    </source>
</evidence>
<evidence type="ECO:0000256" key="2">
    <source>
        <dbReference type="ARBA" id="ARBA00004477"/>
    </source>
</evidence>
<keyword evidence="7" id="KW-0378">Hydrolase</keyword>
<feature type="transmembrane region" description="Helical" evidence="16">
    <location>
        <begin position="525"/>
        <end position="544"/>
    </location>
</feature>
<evidence type="ECO:0000256" key="15">
    <source>
        <dbReference type="SAM" id="MobiDB-lite"/>
    </source>
</evidence>
<keyword evidence="6" id="KW-0479">Metal-binding</keyword>
<evidence type="ECO:0000256" key="1">
    <source>
        <dbReference type="ARBA" id="ARBA00001947"/>
    </source>
</evidence>
<dbReference type="SUPFAM" id="SSF53187">
    <property type="entry name" value="Zn-dependent exopeptidases"/>
    <property type="match status" value="1"/>
</dbReference>
<sequence length="890" mass="99631">MLRLRAKGNTDEEWPPPPPPIIDDRPPVCTSKLHQLSTTGTVVAVISVTSLIYIIALLLNNRLPLPLNISDETFNPDRFIAERARSILEELADLGPKVAGSYVNEVLAVHYLTVQINYTINEANPIHKISYDLQRPTGAFSIPHKLNEVTYHYNGVQNIVVKIGPNTPVNGSLLVNCHFDSVPTSPGASDDGLNCAVMLEVLRVISRQSTPLQQNIIFLFNGAEETPLMASHGFITQHKWAPEVRAFINLESAGAGGKEVLFQSGPNHPWLVQLYAESVPFPSAKVLFEEIFHSGIIPSDTDFRIFRDHGHKPGLDFAHCKNGYVYHTKYDSQDMILLSVYQHTGDNLLALVRHIVASEQIKRPTEYKGGRQVYFDVGGLFMVQYSEVEGIVLNLLTVLLSFYTVVKNTLLHTAGMQRQAVCRHLAMAVLVPALGMVLAVTSAVANAIFLDSVHCPMSWYTHSSLVLPLYFLPSLFALAAPLYVFTACKSNKLCDGIQAQMYCNGIQMIWSVLLLLATVAGIRSAYILMIVVLIPGLANFLLLLCKRNRSVPVWLCGFLASALFPAFYTIYLSILFMQVFIPVTGRMGADTNPDIIIGVLSSVLCVVTTSYFVPLIVLVRKPWAVFFSMFLLCVAGVLTALYTSVGFPYLNSATGPTPQRIMVVHSEQTYHGSSGFVRKSESGFYIVNLDRRVYEIDKVMPEMAEAQDISSICEELFCGVPVFSWKFMLTKESKNIRWIKADSPVIYDQTFLEFTGYKTVSKREETHEIRRLHFNVSGPDHMHLIVWPKPSVTLVGWSFTDSLPSHTAIWDGRPVYVINCVRGYSPAHLEVHFDLQVEAEVQVPFAVFTAIGHYLHDELYFTHQMKTFLSRFPSWSVVTPWITQLIQKEF</sequence>
<feature type="transmembrane region" description="Helical" evidence="16">
    <location>
        <begin position="469"/>
        <end position="487"/>
    </location>
</feature>
<evidence type="ECO:0000256" key="14">
    <source>
        <dbReference type="ARBA" id="ARBA00078796"/>
    </source>
</evidence>
<dbReference type="GO" id="GO:0046872">
    <property type="term" value="F:metal ion binding"/>
    <property type="evidence" value="ECO:0007669"/>
    <property type="project" value="UniProtKB-KW"/>
</dbReference>
<dbReference type="InterPro" id="IPR045175">
    <property type="entry name" value="M28_fam"/>
</dbReference>
<feature type="transmembrane region" description="Helical" evidence="16">
    <location>
        <begin position="625"/>
        <end position="650"/>
    </location>
</feature>
<keyword evidence="11" id="KW-0482">Metalloprotease</keyword>
<evidence type="ECO:0000256" key="13">
    <source>
        <dbReference type="ARBA" id="ARBA00023180"/>
    </source>
</evidence>
<dbReference type="PANTHER" id="PTHR12147:SF22">
    <property type="entry name" value="ENDOPLASMIC RETICULUM METALLOPEPTIDASE 1"/>
    <property type="match status" value="1"/>
</dbReference>
<proteinExistence type="inferred from homology"/>
<dbReference type="GO" id="GO:0005789">
    <property type="term" value="C:endoplasmic reticulum membrane"/>
    <property type="evidence" value="ECO:0007669"/>
    <property type="project" value="UniProtKB-SubCell"/>
</dbReference>
<dbReference type="Pfam" id="PF22249">
    <property type="entry name" value="ERMP1-TM"/>
    <property type="match status" value="1"/>
</dbReference>
<feature type="domain" description="Peptidase M28" evidence="17">
    <location>
        <begin position="158"/>
        <end position="352"/>
    </location>
</feature>
<feature type="transmembrane region" description="Helical" evidence="16">
    <location>
        <begin position="427"/>
        <end position="449"/>
    </location>
</feature>
<dbReference type="InterPro" id="IPR048024">
    <property type="entry name" value="Fxna-like_M28_dom"/>
</dbReference>
<evidence type="ECO:0000256" key="12">
    <source>
        <dbReference type="ARBA" id="ARBA00023136"/>
    </source>
</evidence>
<evidence type="ECO:0000256" key="9">
    <source>
        <dbReference type="ARBA" id="ARBA00022833"/>
    </source>
</evidence>
<feature type="domain" description="Endoplasmic reticulum metallopeptidase 1-like C-terminal" evidence="18">
    <location>
        <begin position="656"/>
        <end position="883"/>
    </location>
</feature>
<evidence type="ECO:0000256" key="16">
    <source>
        <dbReference type="SAM" id="Phobius"/>
    </source>
</evidence>
<comment type="similarity">
    <text evidence="3">Belongs to the peptidase M28 family.</text>
</comment>
<dbReference type="InterPro" id="IPR007484">
    <property type="entry name" value="Peptidase_M28"/>
</dbReference>
<feature type="transmembrane region" description="Helical" evidence="16">
    <location>
        <begin position="499"/>
        <end position="519"/>
    </location>
</feature>
<keyword evidence="5 16" id="KW-0812">Transmembrane</keyword>
<organism evidence="20">
    <name type="scientific">Homalodisca liturata</name>
    <dbReference type="NCBI Taxonomy" id="320908"/>
    <lineage>
        <taxon>Eukaryota</taxon>
        <taxon>Metazoa</taxon>
        <taxon>Ecdysozoa</taxon>
        <taxon>Arthropoda</taxon>
        <taxon>Hexapoda</taxon>
        <taxon>Insecta</taxon>
        <taxon>Pterygota</taxon>
        <taxon>Neoptera</taxon>
        <taxon>Paraneoptera</taxon>
        <taxon>Hemiptera</taxon>
        <taxon>Auchenorrhyncha</taxon>
        <taxon>Membracoidea</taxon>
        <taxon>Cicadellidae</taxon>
        <taxon>Cicadellinae</taxon>
        <taxon>Proconiini</taxon>
        <taxon>Homalodisca</taxon>
    </lineage>
</organism>
<evidence type="ECO:0000256" key="6">
    <source>
        <dbReference type="ARBA" id="ARBA00022723"/>
    </source>
</evidence>
<dbReference type="InterPro" id="IPR053973">
    <property type="entry name" value="ERMP1-like_C"/>
</dbReference>
<feature type="transmembrane region" description="Helical" evidence="16">
    <location>
        <begin position="595"/>
        <end position="618"/>
    </location>
</feature>
<evidence type="ECO:0000313" key="20">
    <source>
        <dbReference type="EMBL" id="JAS97392.1"/>
    </source>
</evidence>
<dbReference type="EMBL" id="GECU01010314">
    <property type="protein sequence ID" value="JAS97392.1"/>
    <property type="molecule type" value="Transcribed_RNA"/>
</dbReference>
<evidence type="ECO:0000256" key="10">
    <source>
        <dbReference type="ARBA" id="ARBA00022989"/>
    </source>
</evidence>
<evidence type="ECO:0000256" key="3">
    <source>
        <dbReference type="ARBA" id="ARBA00010918"/>
    </source>
</evidence>
<feature type="transmembrane region" description="Helical" evidence="16">
    <location>
        <begin position="551"/>
        <end position="575"/>
    </location>
</feature>
<dbReference type="Pfam" id="PF04389">
    <property type="entry name" value="Peptidase_M28"/>
    <property type="match status" value="1"/>
</dbReference>
<keyword evidence="12 16" id="KW-0472">Membrane</keyword>
<dbReference type="GO" id="GO:0008235">
    <property type="term" value="F:metalloexopeptidase activity"/>
    <property type="evidence" value="ECO:0007669"/>
    <property type="project" value="InterPro"/>
</dbReference>
<evidence type="ECO:0000259" key="18">
    <source>
        <dbReference type="Pfam" id="PF22248"/>
    </source>
</evidence>
<dbReference type="Pfam" id="PF22248">
    <property type="entry name" value="ERMP1_C"/>
    <property type="match status" value="1"/>
</dbReference>
<dbReference type="CDD" id="cd03875">
    <property type="entry name" value="M28_Fxna_like"/>
    <property type="match status" value="1"/>
</dbReference>
<evidence type="ECO:0000256" key="7">
    <source>
        <dbReference type="ARBA" id="ARBA00022801"/>
    </source>
</evidence>
<keyword evidence="10 16" id="KW-1133">Transmembrane helix</keyword>
<name>A0A1B6JDY7_9HEMI</name>
<keyword evidence="4" id="KW-0645">Protease</keyword>
<feature type="transmembrane region" description="Helical" evidence="16">
    <location>
        <begin position="41"/>
        <end position="59"/>
    </location>
</feature>
<feature type="transmembrane region" description="Helical" evidence="16">
    <location>
        <begin position="390"/>
        <end position="406"/>
    </location>
</feature>
<comment type="cofactor">
    <cofactor evidence="1">
        <name>Zn(2+)</name>
        <dbReference type="ChEBI" id="CHEBI:29105"/>
    </cofactor>
</comment>
<keyword evidence="9" id="KW-0862">Zinc</keyword>
<reference evidence="20" key="1">
    <citation type="submission" date="2015-11" db="EMBL/GenBank/DDBJ databases">
        <title>De novo transcriptome assembly of four potential Pierce s Disease insect vectors from Arizona vineyards.</title>
        <authorList>
            <person name="Tassone E.E."/>
        </authorList>
    </citation>
    <scope>NUCLEOTIDE SEQUENCE</scope>
</reference>
<evidence type="ECO:0000256" key="8">
    <source>
        <dbReference type="ARBA" id="ARBA00022824"/>
    </source>
</evidence>
<evidence type="ECO:0000256" key="4">
    <source>
        <dbReference type="ARBA" id="ARBA00022670"/>
    </source>
</evidence>
<dbReference type="GO" id="GO:0006508">
    <property type="term" value="P:proteolysis"/>
    <property type="evidence" value="ECO:0007669"/>
    <property type="project" value="UniProtKB-KW"/>
</dbReference>
<keyword evidence="8" id="KW-0256">Endoplasmic reticulum</keyword>
<evidence type="ECO:0000259" key="17">
    <source>
        <dbReference type="Pfam" id="PF04389"/>
    </source>
</evidence>
<keyword evidence="13" id="KW-0325">Glycoprotein</keyword>
<protein>
    <recommendedName>
        <fullName evidence="14">FXNA-like protease</fullName>
    </recommendedName>
</protein>
<feature type="region of interest" description="Disordered" evidence="15">
    <location>
        <begin position="1"/>
        <end position="24"/>
    </location>
</feature>
<dbReference type="PANTHER" id="PTHR12147">
    <property type="entry name" value="METALLOPEPTIDASE M28 FAMILY MEMBER"/>
    <property type="match status" value="1"/>
</dbReference>
<gene>
    <name evidence="20" type="ORF">g.17382</name>
</gene>